<dbReference type="EMBL" id="MFAF01000015">
    <property type="protein sequence ID" value="OGD79159.1"/>
    <property type="molecule type" value="Genomic_DNA"/>
</dbReference>
<name>A0A1F5FHP1_9BACT</name>
<accession>A0A1F5FHP1</accession>
<evidence type="ECO:0008006" key="4">
    <source>
        <dbReference type="Google" id="ProtNLM"/>
    </source>
</evidence>
<feature type="chain" id="PRO_5009518595" description="Secreted protein" evidence="1">
    <location>
        <begin position="23"/>
        <end position="150"/>
    </location>
</feature>
<keyword evidence="1" id="KW-0732">Signal</keyword>
<evidence type="ECO:0000256" key="1">
    <source>
        <dbReference type="SAM" id="SignalP"/>
    </source>
</evidence>
<evidence type="ECO:0000313" key="2">
    <source>
        <dbReference type="EMBL" id="OGD79159.1"/>
    </source>
</evidence>
<gene>
    <name evidence="2" type="ORF">A2Y64_08460</name>
</gene>
<reference evidence="2 3" key="1">
    <citation type="journal article" date="2016" name="Nat. Commun.">
        <title>Thousands of microbial genomes shed light on interconnected biogeochemical processes in an aquifer system.</title>
        <authorList>
            <person name="Anantharaman K."/>
            <person name="Brown C.T."/>
            <person name="Hug L.A."/>
            <person name="Sharon I."/>
            <person name="Castelle C.J."/>
            <person name="Probst A.J."/>
            <person name="Thomas B.C."/>
            <person name="Singh A."/>
            <person name="Wilkins M.J."/>
            <person name="Karaoz U."/>
            <person name="Brodie E.L."/>
            <person name="Williams K.H."/>
            <person name="Hubbard S.S."/>
            <person name="Banfield J.F."/>
        </authorList>
    </citation>
    <scope>NUCLEOTIDE SEQUENCE [LARGE SCALE GENOMIC DNA]</scope>
</reference>
<dbReference type="Proteomes" id="UP000177187">
    <property type="component" value="Unassembled WGS sequence"/>
</dbReference>
<dbReference type="AlphaFoldDB" id="A0A1F5FHP1"/>
<proteinExistence type="predicted"/>
<organism evidence="2 3">
    <name type="scientific">Candidatus Coatesbacteria bacterium RBG_13_66_14</name>
    <dbReference type="NCBI Taxonomy" id="1817816"/>
    <lineage>
        <taxon>Bacteria</taxon>
        <taxon>Candidatus Coatesiibacteriota</taxon>
    </lineage>
</organism>
<protein>
    <recommendedName>
        <fullName evidence="4">Secreted protein</fullName>
    </recommendedName>
</protein>
<sequence length="150" mass="17021">MHIRCLIIAILTAAFLPHTLVAAEDYELPANESALWGYANELFDLTRAYGIVAEKTEEEILALFPRTKELLERLNADLSFWIADLTDRGILGVPGTVNEALDCLIHDIFDKVSTTIAVFLDEQHERGAYFIASLRHNCETLTEYFHYLGY</sequence>
<comment type="caution">
    <text evidence="2">The sequence shown here is derived from an EMBL/GenBank/DDBJ whole genome shotgun (WGS) entry which is preliminary data.</text>
</comment>
<feature type="signal peptide" evidence="1">
    <location>
        <begin position="1"/>
        <end position="22"/>
    </location>
</feature>
<evidence type="ECO:0000313" key="3">
    <source>
        <dbReference type="Proteomes" id="UP000177187"/>
    </source>
</evidence>
<dbReference type="STRING" id="1817816.A2Y64_08460"/>